<dbReference type="AlphaFoldDB" id="A0A2T1LVF9"/>
<dbReference type="GO" id="GO:0006355">
    <property type="term" value="P:regulation of DNA-templated transcription"/>
    <property type="evidence" value="ECO:0007669"/>
    <property type="project" value="InterPro"/>
</dbReference>
<name>A0A2T1LVF9_9CHRO</name>
<reference evidence="1 2" key="2">
    <citation type="submission" date="2018-03" db="EMBL/GenBank/DDBJ databases">
        <authorList>
            <person name="Keele B.F."/>
        </authorList>
    </citation>
    <scope>NUCLEOTIDE SEQUENCE [LARGE SCALE GENOMIC DNA]</scope>
    <source>
        <strain evidence="1 2">CCALA 016</strain>
    </source>
</reference>
<reference evidence="1 2" key="1">
    <citation type="submission" date="2018-03" db="EMBL/GenBank/DDBJ databases">
        <title>The ancient ancestry and fast evolution of plastids.</title>
        <authorList>
            <person name="Moore K.R."/>
            <person name="Magnabosco C."/>
            <person name="Momper L."/>
            <person name="Gold D.A."/>
            <person name="Bosak T."/>
            <person name="Fournier G.P."/>
        </authorList>
    </citation>
    <scope>NUCLEOTIDE SEQUENCE [LARGE SCALE GENOMIC DNA]</scope>
    <source>
        <strain evidence="1 2">CCALA 016</strain>
    </source>
</reference>
<organism evidence="1 2">
    <name type="scientific">Aphanothece hegewaldii CCALA 016</name>
    <dbReference type="NCBI Taxonomy" id="2107694"/>
    <lineage>
        <taxon>Bacteria</taxon>
        <taxon>Bacillati</taxon>
        <taxon>Cyanobacteriota</taxon>
        <taxon>Cyanophyceae</taxon>
        <taxon>Oscillatoriophycideae</taxon>
        <taxon>Chroococcales</taxon>
        <taxon>Aphanothecaceae</taxon>
        <taxon>Aphanothece</taxon>
    </lineage>
</organism>
<accession>A0A2T1LVF9</accession>
<dbReference type="InterPro" id="IPR009044">
    <property type="entry name" value="ssDNA-bd_transcriptional_reg"/>
</dbReference>
<protein>
    <submittedName>
        <fullName evidence="1">DUF1818 domain-containing protein</fullName>
    </submittedName>
</protein>
<dbReference type="RefSeq" id="WP_106457898.1">
    <property type="nucleotide sequence ID" value="NZ_PXOH01000018.1"/>
</dbReference>
<dbReference type="GO" id="GO:0003677">
    <property type="term" value="F:DNA binding"/>
    <property type="evidence" value="ECO:0007669"/>
    <property type="project" value="InterPro"/>
</dbReference>
<proteinExistence type="predicted"/>
<dbReference type="Pfam" id="PF08848">
    <property type="entry name" value="DUF1818"/>
    <property type="match status" value="1"/>
</dbReference>
<evidence type="ECO:0000313" key="1">
    <source>
        <dbReference type="EMBL" id="PSF35710.1"/>
    </source>
</evidence>
<dbReference type="Proteomes" id="UP000239001">
    <property type="component" value="Unassembled WGS sequence"/>
</dbReference>
<dbReference type="OrthoDB" id="464443at2"/>
<keyword evidence="2" id="KW-1185">Reference proteome</keyword>
<dbReference type="InterPro" id="IPR014947">
    <property type="entry name" value="DUF1818"/>
</dbReference>
<gene>
    <name evidence="1" type="ORF">C7H19_15865</name>
</gene>
<dbReference type="Gene3D" id="2.30.31.10">
    <property type="entry name" value="Transcriptional Coactivator Pc4, Chain A"/>
    <property type="match status" value="1"/>
</dbReference>
<evidence type="ECO:0000313" key="2">
    <source>
        <dbReference type="Proteomes" id="UP000239001"/>
    </source>
</evidence>
<dbReference type="EMBL" id="PXOH01000018">
    <property type="protein sequence ID" value="PSF35710.1"/>
    <property type="molecule type" value="Genomic_DNA"/>
</dbReference>
<comment type="caution">
    <text evidence="1">The sequence shown here is derived from an EMBL/GenBank/DDBJ whole genome shotgun (WGS) entry which is preliminary data.</text>
</comment>
<dbReference type="SUPFAM" id="SSF54447">
    <property type="entry name" value="ssDNA-binding transcriptional regulator domain"/>
    <property type="match status" value="1"/>
</dbReference>
<sequence length="122" mass="14442">MQQRLLKQGEQWRIGWNPNTDVYKGLVGTKDWAIELTEVEFLDFCRLFSQLAQTMEYMSQELMDQEKIACEAESQLIWLEVEGFPYAYSLRLLLNEGRRCEGYWSEEATKELLQAVQTIFVF</sequence>